<reference evidence="4 5" key="1">
    <citation type="journal article" date="2018" name="Nat. Biotechnol.">
        <title>A standardized bacterial taxonomy based on genome phylogeny substantially revises the tree of life.</title>
        <authorList>
            <person name="Parks D.H."/>
            <person name="Chuvochina M."/>
            <person name="Waite D.W."/>
            <person name="Rinke C."/>
            <person name="Skarshewski A."/>
            <person name="Chaumeil P.A."/>
            <person name="Hugenholtz P."/>
        </authorList>
    </citation>
    <scope>NUCLEOTIDE SEQUENCE [LARGE SCALE GENOMIC DNA]</scope>
    <source>
        <strain evidence="4">UBA8733</strain>
    </source>
</reference>
<dbReference type="InterPro" id="IPR011006">
    <property type="entry name" value="CheY-like_superfamily"/>
</dbReference>
<dbReference type="SMART" id="SM00448">
    <property type="entry name" value="REC"/>
    <property type="match status" value="1"/>
</dbReference>
<comment type="caution">
    <text evidence="4">The sequence shown here is derived from an EMBL/GenBank/DDBJ whole genome shotgun (WGS) entry which is preliminary data.</text>
</comment>
<proteinExistence type="predicted"/>
<dbReference type="SUPFAM" id="SSF88659">
    <property type="entry name" value="Sigma3 and sigma4 domains of RNA polymerase sigma factors"/>
    <property type="match status" value="1"/>
</dbReference>
<dbReference type="InterPro" id="IPR050595">
    <property type="entry name" value="Bact_response_regulator"/>
</dbReference>
<evidence type="ECO:0000259" key="3">
    <source>
        <dbReference type="PROSITE" id="PS50110"/>
    </source>
</evidence>
<evidence type="ECO:0000313" key="5">
    <source>
        <dbReference type="Proteomes" id="UP000259610"/>
    </source>
</evidence>
<dbReference type="GO" id="GO:0000160">
    <property type="term" value="P:phosphorelay signal transduction system"/>
    <property type="evidence" value="ECO:0007669"/>
    <property type="project" value="InterPro"/>
</dbReference>
<evidence type="ECO:0000313" key="4">
    <source>
        <dbReference type="EMBL" id="HAE26346.1"/>
    </source>
</evidence>
<keyword evidence="1 2" id="KW-0597">Phosphoprotein</keyword>
<evidence type="ECO:0000256" key="1">
    <source>
        <dbReference type="ARBA" id="ARBA00022553"/>
    </source>
</evidence>
<evidence type="ECO:0000256" key="2">
    <source>
        <dbReference type="PROSITE-ProRule" id="PRU00169"/>
    </source>
</evidence>
<dbReference type="PANTHER" id="PTHR44591">
    <property type="entry name" value="STRESS RESPONSE REGULATOR PROTEIN 1"/>
    <property type="match status" value="1"/>
</dbReference>
<dbReference type="PANTHER" id="PTHR44591:SF3">
    <property type="entry name" value="RESPONSE REGULATORY DOMAIN-CONTAINING PROTEIN"/>
    <property type="match status" value="1"/>
</dbReference>
<accession>A0A3B9GVQ2</accession>
<dbReference type="AlphaFoldDB" id="A0A3B9GVQ2"/>
<dbReference type="Gene3D" id="3.40.50.2300">
    <property type="match status" value="1"/>
</dbReference>
<organism evidence="4 5">
    <name type="scientific">Hyphomonas adhaerens</name>
    <dbReference type="NCBI Taxonomy" id="81029"/>
    <lineage>
        <taxon>Bacteria</taxon>
        <taxon>Pseudomonadati</taxon>
        <taxon>Pseudomonadota</taxon>
        <taxon>Alphaproteobacteria</taxon>
        <taxon>Hyphomonadales</taxon>
        <taxon>Hyphomonadaceae</taxon>
        <taxon>Hyphomonas</taxon>
    </lineage>
</organism>
<sequence length="275" mass="29678">MLRVVSDSRLKHGSGEPSLLADLISGELPYLRRYARALLGTRSAGDAAVETMLETKMLVMLGQGKTVAQRKDLFRALDETIMEELSDGKLNQEVAKILRSMTTDERRAVMLTAVEGFSIFETAEILSTSTSFVEEALTNAETSLQSALSTTVLVIEDEILIAEMLAGIVLEAGHSILGIATTHRQAVELAASGEFGLILADIALADGSSGAEAVREIQASLPRPVPVIFITAFPKRLLSGETSEPAFLIPKPFLPRQVRAMVEQAVMAAYLEEPH</sequence>
<dbReference type="Pfam" id="PF22233">
    <property type="entry name" value="PhyR_sigma-like"/>
    <property type="match status" value="1"/>
</dbReference>
<dbReference type="PROSITE" id="PS50110">
    <property type="entry name" value="RESPONSE_REGULATORY"/>
    <property type="match status" value="1"/>
</dbReference>
<dbReference type="EMBL" id="DMAN01000091">
    <property type="protein sequence ID" value="HAE26346.1"/>
    <property type="molecule type" value="Genomic_DNA"/>
</dbReference>
<feature type="modified residue" description="4-aspartylphosphate" evidence="2">
    <location>
        <position position="201"/>
    </location>
</feature>
<dbReference type="InterPro" id="IPR053867">
    <property type="entry name" value="PhyR_sigma4"/>
</dbReference>
<dbReference type="Proteomes" id="UP000259610">
    <property type="component" value="Unassembled WGS sequence"/>
</dbReference>
<gene>
    <name evidence="4" type="ORF">DCG58_04240</name>
</gene>
<name>A0A3B9GVQ2_9PROT</name>
<protein>
    <submittedName>
        <fullName evidence="4">Response regulator</fullName>
    </submittedName>
</protein>
<dbReference type="SUPFAM" id="SSF52172">
    <property type="entry name" value="CheY-like"/>
    <property type="match status" value="1"/>
</dbReference>
<dbReference type="Pfam" id="PF22029">
    <property type="entry name" value="PhyR_sigma2"/>
    <property type="match status" value="1"/>
</dbReference>
<dbReference type="InterPro" id="IPR053866">
    <property type="entry name" value="PhyR_sigma2"/>
</dbReference>
<feature type="domain" description="Response regulatory" evidence="3">
    <location>
        <begin position="151"/>
        <end position="266"/>
    </location>
</feature>
<dbReference type="Gene3D" id="1.20.140.160">
    <property type="match status" value="1"/>
</dbReference>
<dbReference type="InterPro" id="IPR001789">
    <property type="entry name" value="Sig_transdc_resp-reg_receiver"/>
</dbReference>
<dbReference type="InterPro" id="IPR013324">
    <property type="entry name" value="RNA_pol_sigma_r3/r4-like"/>
</dbReference>
<dbReference type="NCBIfam" id="NF006623">
    <property type="entry name" value="PRK09191.1"/>
    <property type="match status" value="1"/>
</dbReference>
<dbReference type="Pfam" id="PF00072">
    <property type="entry name" value="Response_reg"/>
    <property type="match status" value="1"/>
</dbReference>